<gene>
    <name evidence="2" type="ORF">GGR46_004022</name>
</gene>
<organism evidence="2 3">
    <name type="scientific">Sphingomonas kyeonggiensis</name>
    <dbReference type="NCBI Taxonomy" id="1268553"/>
    <lineage>
        <taxon>Bacteria</taxon>
        <taxon>Pseudomonadati</taxon>
        <taxon>Pseudomonadota</taxon>
        <taxon>Alphaproteobacteria</taxon>
        <taxon>Sphingomonadales</taxon>
        <taxon>Sphingomonadaceae</taxon>
        <taxon>Sphingomonas</taxon>
    </lineage>
</organism>
<keyword evidence="3" id="KW-1185">Reference proteome</keyword>
<evidence type="ECO:0000256" key="1">
    <source>
        <dbReference type="SAM" id="MobiDB-lite"/>
    </source>
</evidence>
<dbReference type="AlphaFoldDB" id="A0A7W6JVT8"/>
<accession>A0A7W6JVT8</accession>
<feature type="compositionally biased region" description="Basic and acidic residues" evidence="1">
    <location>
        <begin position="1"/>
        <end position="11"/>
    </location>
</feature>
<feature type="compositionally biased region" description="Low complexity" evidence="1">
    <location>
        <begin position="13"/>
        <end position="26"/>
    </location>
</feature>
<evidence type="ECO:0000313" key="3">
    <source>
        <dbReference type="Proteomes" id="UP000557392"/>
    </source>
</evidence>
<dbReference type="Proteomes" id="UP000557392">
    <property type="component" value="Unassembled WGS sequence"/>
</dbReference>
<proteinExistence type="predicted"/>
<reference evidence="2 3" key="1">
    <citation type="submission" date="2020-08" db="EMBL/GenBank/DDBJ databases">
        <title>Genomic Encyclopedia of Type Strains, Phase IV (KMG-IV): sequencing the most valuable type-strain genomes for metagenomic binning, comparative biology and taxonomic classification.</title>
        <authorList>
            <person name="Goeker M."/>
        </authorList>
    </citation>
    <scope>NUCLEOTIDE SEQUENCE [LARGE SCALE GENOMIC DNA]</scope>
    <source>
        <strain evidence="2 3">DSM 101806</strain>
    </source>
</reference>
<comment type="caution">
    <text evidence="2">The sequence shown here is derived from an EMBL/GenBank/DDBJ whole genome shotgun (WGS) entry which is preliminary data.</text>
</comment>
<dbReference type="RefSeq" id="WP_183999742.1">
    <property type="nucleotide sequence ID" value="NZ_JACIEH010000003.1"/>
</dbReference>
<dbReference type="EMBL" id="JACIEH010000003">
    <property type="protein sequence ID" value="MBB4100450.1"/>
    <property type="molecule type" value="Genomic_DNA"/>
</dbReference>
<evidence type="ECO:0000313" key="2">
    <source>
        <dbReference type="EMBL" id="MBB4100450.1"/>
    </source>
</evidence>
<protein>
    <submittedName>
        <fullName evidence="2">Uncharacterized protein</fullName>
    </submittedName>
</protein>
<feature type="region of interest" description="Disordered" evidence="1">
    <location>
        <begin position="1"/>
        <end position="26"/>
    </location>
</feature>
<name>A0A7W6JVT8_9SPHN</name>
<sequence length="136" mass="13949">MMDLRGADADPRAQPGDALAGAAGPPEAEVTIGHRVEDDNAILIDGAMVELEFVGWSERLAGALAVTGLTGSGLIQLSLDGTEDVVSCRARPGGKKIGAPSLFLALIDALDLSAPLAPSMHEAFDILWQSAGSRDG</sequence>